<gene>
    <name evidence="1" type="ORF">ENSA7_02560</name>
</gene>
<organism evidence="1 2">
    <name type="scientific">Enhygromyxa salina</name>
    <dbReference type="NCBI Taxonomy" id="215803"/>
    <lineage>
        <taxon>Bacteria</taxon>
        <taxon>Pseudomonadati</taxon>
        <taxon>Myxococcota</taxon>
        <taxon>Polyangia</taxon>
        <taxon>Nannocystales</taxon>
        <taxon>Nannocystaceae</taxon>
        <taxon>Enhygromyxa</taxon>
    </lineage>
</organism>
<dbReference type="AlphaFoldDB" id="A0A2S9YY83"/>
<name>A0A2S9YY83_9BACT</name>
<evidence type="ECO:0000313" key="2">
    <source>
        <dbReference type="Proteomes" id="UP000238823"/>
    </source>
</evidence>
<sequence length="199" mass="20726">MILLLFQVACEGEDPSSDPFADAIVEFAPADESNFNHDRLPAVVLGAPGGLYDVASLGCEGSIVLEFDAPGIVDGPGVDLIVFENPFTEQFPEPGEVSVSDDGINWWVFPCDPVALVGCAGVTPTLALPGSGIDPTDPAQAGGDGFDLSALADAPARVEFVRIRDRSREHWEPLGGLSYCDPGNQGAGGFDLDAIASVH</sequence>
<evidence type="ECO:0008006" key="3">
    <source>
        <dbReference type="Google" id="ProtNLM"/>
    </source>
</evidence>
<protein>
    <recommendedName>
        <fullName evidence="3">Cell surface protein</fullName>
    </recommendedName>
</protein>
<dbReference type="RefSeq" id="WP_146157192.1">
    <property type="nucleotide sequence ID" value="NZ_PVNL01000004.1"/>
</dbReference>
<accession>A0A2S9YY83</accession>
<reference evidence="1 2" key="1">
    <citation type="submission" date="2018-03" db="EMBL/GenBank/DDBJ databases">
        <title>Draft Genome Sequences of the Obligatory Marine Myxobacteria Enhygromyxa salina SWB007.</title>
        <authorList>
            <person name="Poehlein A."/>
            <person name="Moghaddam J.A."/>
            <person name="Harms H."/>
            <person name="Alanjari M."/>
            <person name="Koenig G.M."/>
            <person name="Daniel R."/>
            <person name="Schaeberle T.F."/>
        </authorList>
    </citation>
    <scope>NUCLEOTIDE SEQUENCE [LARGE SCALE GENOMIC DNA]</scope>
    <source>
        <strain evidence="1 2">SWB007</strain>
    </source>
</reference>
<dbReference type="EMBL" id="PVNL01000004">
    <property type="protein sequence ID" value="PRQ10050.1"/>
    <property type="molecule type" value="Genomic_DNA"/>
</dbReference>
<comment type="caution">
    <text evidence="1">The sequence shown here is derived from an EMBL/GenBank/DDBJ whole genome shotgun (WGS) entry which is preliminary data.</text>
</comment>
<evidence type="ECO:0000313" key="1">
    <source>
        <dbReference type="EMBL" id="PRQ10050.1"/>
    </source>
</evidence>
<dbReference type="Proteomes" id="UP000238823">
    <property type="component" value="Unassembled WGS sequence"/>
</dbReference>
<dbReference type="OrthoDB" id="9792152at2"/>
<proteinExistence type="predicted"/>